<reference evidence="8" key="1">
    <citation type="journal article" date="2011" name="Proc. Natl. Acad. Sci. U.S.A.">
        <title>Obligate biotrophy features unraveled by the genomic analysis of rust fungi.</title>
        <authorList>
            <person name="Duplessis S."/>
            <person name="Cuomo C.A."/>
            <person name="Lin Y.-C."/>
            <person name="Aerts A."/>
            <person name="Tisserant E."/>
            <person name="Veneault-Fourrey C."/>
            <person name="Joly D.L."/>
            <person name="Hacquard S."/>
            <person name="Amselem J."/>
            <person name="Cantarel B.L."/>
            <person name="Chiu R."/>
            <person name="Coutinho P.M."/>
            <person name="Feau N."/>
            <person name="Field M."/>
            <person name="Frey P."/>
            <person name="Gelhaye E."/>
            <person name="Goldberg J."/>
            <person name="Grabherr M.G."/>
            <person name="Kodira C.D."/>
            <person name="Kohler A."/>
            <person name="Kuees U."/>
            <person name="Lindquist E.A."/>
            <person name="Lucas S.M."/>
            <person name="Mago R."/>
            <person name="Mauceli E."/>
            <person name="Morin E."/>
            <person name="Murat C."/>
            <person name="Pangilinan J.L."/>
            <person name="Park R."/>
            <person name="Pearson M."/>
            <person name="Quesneville H."/>
            <person name="Rouhier N."/>
            <person name="Sakthikumar S."/>
            <person name="Salamov A.A."/>
            <person name="Schmutz J."/>
            <person name="Selles B."/>
            <person name="Shapiro H."/>
            <person name="Tanguay P."/>
            <person name="Tuskan G.A."/>
            <person name="Henrissat B."/>
            <person name="Van de Peer Y."/>
            <person name="Rouze P."/>
            <person name="Ellis J.G."/>
            <person name="Dodds P.N."/>
            <person name="Schein J.E."/>
            <person name="Zhong S."/>
            <person name="Hamelin R.C."/>
            <person name="Grigoriev I.V."/>
            <person name="Szabo L.J."/>
            <person name="Martin F."/>
        </authorList>
    </citation>
    <scope>NUCLEOTIDE SEQUENCE [LARGE SCALE GENOMIC DNA]</scope>
    <source>
        <strain evidence="8">98AG31 / pathotype 3-4-7</strain>
    </source>
</reference>
<dbReference type="STRING" id="747676.F4RAD4"/>
<protein>
    <recommendedName>
        <fullName evidence="6">RING-type domain-containing protein</fullName>
    </recommendedName>
</protein>
<evidence type="ECO:0000313" key="7">
    <source>
        <dbReference type="EMBL" id="EGG10803.1"/>
    </source>
</evidence>
<gene>
    <name evidence="7" type="ORF">MELLADRAFT_76829</name>
</gene>
<dbReference type="OrthoDB" id="6105938at2759"/>
<dbReference type="KEGG" id="mlr:MELLADRAFT_76829"/>
<dbReference type="PANTHER" id="PTHR23327">
    <property type="entry name" value="RING FINGER PROTEIN 127"/>
    <property type="match status" value="1"/>
</dbReference>
<dbReference type="PROSITE" id="PS00518">
    <property type="entry name" value="ZF_RING_1"/>
    <property type="match status" value="1"/>
</dbReference>
<evidence type="ECO:0000259" key="6">
    <source>
        <dbReference type="PROSITE" id="PS50089"/>
    </source>
</evidence>
<proteinExistence type="predicted"/>
<feature type="region of interest" description="Disordered" evidence="5">
    <location>
        <begin position="102"/>
        <end position="122"/>
    </location>
</feature>
<dbReference type="Pfam" id="PF13923">
    <property type="entry name" value="zf-C3HC4_2"/>
    <property type="match status" value="1"/>
</dbReference>
<evidence type="ECO:0000256" key="2">
    <source>
        <dbReference type="ARBA" id="ARBA00022771"/>
    </source>
</evidence>
<evidence type="ECO:0000256" key="3">
    <source>
        <dbReference type="ARBA" id="ARBA00022833"/>
    </source>
</evidence>
<feature type="non-terminal residue" evidence="7">
    <location>
        <position position="214"/>
    </location>
</feature>
<dbReference type="VEuPathDB" id="FungiDB:MELLADRAFT_76829"/>
<dbReference type="eggNOG" id="ENOG502SC5Q">
    <property type="taxonomic scope" value="Eukaryota"/>
</dbReference>
<dbReference type="Gene3D" id="3.30.40.10">
    <property type="entry name" value="Zinc/RING finger domain, C3HC4 (zinc finger)"/>
    <property type="match status" value="1"/>
</dbReference>
<evidence type="ECO:0000256" key="4">
    <source>
        <dbReference type="PROSITE-ProRule" id="PRU00175"/>
    </source>
</evidence>
<feature type="domain" description="RING-type" evidence="6">
    <location>
        <begin position="132"/>
        <end position="170"/>
    </location>
</feature>
<keyword evidence="3" id="KW-0862">Zinc</keyword>
<dbReference type="InParanoid" id="F4RAD4"/>
<evidence type="ECO:0000256" key="5">
    <source>
        <dbReference type="SAM" id="MobiDB-lite"/>
    </source>
</evidence>
<dbReference type="PANTHER" id="PTHR23327:SF51">
    <property type="entry name" value="TRANSCRIPTIONAL REGULATOR OF YEAST FORM ADHERENCE 3"/>
    <property type="match status" value="1"/>
</dbReference>
<dbReference type="HOGENOM" id="CLU_1291696_0_0_1"/>
<feature type="compositionally biased region" description="Polar residues" evidence="5">
    <location>
        <begin position="64"/>
        <end position="80"/>
    </location>
</feature>
<dbReference type="InterPro" id="IPR017907">
    <property type="entry name" value="Znf_RING_CS"/>
</dbReference>
<organism evidence="8">
    <name type="scientific">Melampsora larici-populina (strain 98AG31 / pathotype 3-4-7)</name>
    <name type="common">Poplar leaf rust fungus</name>
    <dbReference type="NCBI Taxonomy" id="747676"/>
    <lineage>
        <taxon>Eukaryota</taxon>
        <taxon>Fungi</taxon>
        <taxon>Dikarya</taxon>
        <taxon>Basidiomycota</taxon>
        <taxon>Pucciniomycotina</taxon>
        <taxon>Pucciniomycetes</taxon>
        <taxon>Pucciniales</taxon>
        <taxon>Melampsoraceae</taxon>
        <taxon>Melampsora</taxon>
    </lineage>
</organism>
<evidence type="ECO:0000256" key="1">
    <source>
        <dbReference type="ARBA" id="ARBA00022723"/>
    </source>
</evidence>
<dbReference type="InterPro" id="IPR013083">
    <property type="entry name" value="Znf_RING/FYVE/PHD"/>
</dbReference>
<feature type="compositionally biased region" description="Basic and acidic residues" evidence="5">
    <location>
        <begin position="24"/>
        <end position="37"/>
    </location>
</feature>
<name>F4RAD4_MELLP</name>
<dbReference type="AlphaFoldDB" id="F4RAD4"/>
<dbReference type="InterPro" id="IPR001841">
    <property type="entry name" value="Znf_RING"/>
</dbReference>
<accession>F4RAD4</accession>
<dbReference type="SUPFAM" id="SSF57850">
    <property type="entry name" value="RING/U-box"/>
    <property type="match status" value="1"/>
</dbReference>
<keyword evidence="2 4" id="KW-0863">Zinc-finger</keyword>
<dbReference type="SMART" id="SM00184">
    <property type="entry name" value="RING"/>
    <property type="match status" value="1"/>
</dbReference>
<keyword evidence="8" id="KW-1185">Reference proteome</keyword>
<sequence>MSNQNKYLNLVLSHSDQDDEIEIGSEKKNKNKNKAEVQEDDEGIQSTSKKSTSTIIDLTLDSPPISTNKRTQSNPSTSTSHHLDQNRFHHVKKLKQTTLSNYQSKTPEPDHPTKPSSSASAPSLDLDEELACPICCELFVSPVNFACGHSFCGSCAHDWLQKESVCPSCRQESTSPPARMYILESIIQKYFDHQLSMLRSEGKDSEALAMELER</sequence>
<dbReference type="PROSITE" id="PS50089">
    <property type="entry name" value="ZF_RING_2"/>
    <property type="match status" value="1"/>
</dbReference>
<dbReference type="EMBL" id="GL883094">
    <property type="protein sequence ID" value="EGG10803.1"/>
    <property type="molecule type" value="Genomic_DNA"/>
</dbReference>
<dbReference type="GeneID" id="18932844"/>
<dbReference type="Proteomes" id="UP000001072">
    <property type="component" value="Unassembled WGS sequence"/>
</dbReference>
<feature type="region of interest" description="Disordered" evidence="5">
    <location>
        <begin position="1"/>
        <end position="87"/>
    </location>
</feature>
<dbReference type="RefSeq" id="XP_007406272.1">
    <property type="nucleotide sequence ID" value="XM_007406210.1"/>
</dbReference>
<evidence type="ECO:0000313" key="8">
    <source>
        <dbReference type="Proteomes" id="UP000001072"/>
    </source>
</evidence>
<dbReference type="GO" id="GO:0008270">
    <property type="term" value="F:zinc ion binding"/>
    <property type="evidence" value="ECO:0007669"/>
    <property type="project" value="UniProtKB-KW"/>
</dbReference>
<keyword evidence="1" id="KW-0479">Metal-binding</keyword>